<dbReference type="EMBL" id="JH711593">
    <property type="protein sequence ID" value="EIW74305.1"/>
    <property type="molecule type" value="Genomic_DNA"/>
</dbReference>
<evidence type="ECO:0000313" key="6">
    <source>
        <dbReference type="EMBL" id="EIW74305.1"/>
    </source>
</evidence>
<reference evidence="7" key="1">
    <citation type="journal article" date="2012" name="Science">
        <title>The Paleozoic origin of enzymatic lignin decomposition reconstructed from 31 fungal genomes.</title>
        <authorList>
            <person name="Floudas D."/>
            <person name="Binder M."/>
            <person name="Riley R."/>
            <person name="Barry K."/>
            <person name="Blanchette R.A."/>
            <person name="Henrissat B."/>
            <person name="Martinez A.T."/>
            <person name="Otillar R."/>
            <person name="Spatafora J.W."/>
            <person name="Yadav J.S."/>
            <person name="Aerts A."/>
            <person name="Benoit I."/>
            <person name="Boyd A."/>
            <person name="Carlson A."/>
            <person name="Copeland A."/>
            <person name="Coutinho P.M."/>
            <person name="de Vries R.P."/>
            <person name="Ferreira P."/>
            <person name="Findley K."/>
            <person name="Foster B."/>
            <person name="Gaskell J."/>
            <person name="Glotzer D."/>
            <person name="Gorecki P."/>
            <person name="Heitman J."/>
            <person name="Hesse C."/>
            <person name="Hori C."/>
            <person name="Igarashi K."/>
            <person name="Jurgens J.A."/>
            <person name="Kallen N."/>
            <person name="Kersten P."/>
            <person name="Kohler A."/>
            <person name="Kuees U."/>
            <person name="Kumar T.K.A."/>
            <person name="Kuo A."/>
            <person name="LaButti K."/>
            <person name="Larrondo L.F."/>
            <person name="Lindquist E."/>
            <person name="Ling A."/>
            <person name="Lombard V."/>
            <person name="Lucas S."/>
            <person name="Lundell T."/>
            <person name="Martin R."/>
            <person name="McLaughlin D.J."/>
            <person name="Morgenstern I."/>
            <person name="Morin E."/>
            <person name="Murat C."/>
            <person name="Nagy L.G."/>
            <person name="Nolan M."/>
            <person name="Ohm R.A."/>
            <person name="Patyshakuliyeva A."/>
            <person name="Rokas A."/>
            <person name="Ruiz-Duenas F.J."/>
            <person name="Sabat G."/>
            <person name="Salamov A."/>
            <person name="Samejima M."/>
            <person name="Schmutz J."/>
            <person name="Slot J.C."/>
            <person name="St John F."/>
            <person name="Stenlid J."/>
            <person name="Sun H."/>
            <person name="Sun S."/>
            <person name="Syed K."/>
            <person name="Tsang A."/>
            <person name="Wiebenga A."/>
            <person name="Young D."/>
            <person name="Pisabarro A."/>
            <person name="Eastwood D.C."/>
            <person name="Martin F."/>
            <person name="Cullen D."/>
            <person name="Grigoriev I.V."/>
            <person name="Hibbett D.S."/>
        </authorList>
    </citation>
    <scope>NUCLEOTIDE SEQUENCE [LARGE SCALE GENOMIC DNA]</scope>
    <source>
        <strain evidence="7">RWD-64-598 SS2</strain>
    </source>
</reference>
<keyword evidence="7" id="KW-1185">Reference proteome</keyword>
<dbReference type="AlphaFoldDB" id="R7SEM3"/>
<keyword evidence="2" id="KW-0732">Signal</keyword>
<evidence type="ECO:0000259" key="3">
    <source>
        <dbReference type="Pfam" id="PF05089"/>
    </source>
</evidence>
<evidence type="ECO:0000259" key="5">
    <source>
        <dbReference type="Pfam" id="PF12972"/>
    </source>
</evidence>
<dbReference type="InterPro" id="IPR024733">
    <property type="entry name" value="NAGLU_tim-barrel"/>
</dbReference>
<protein>
    <submittedName>
        <fullName evidence="6">Glycoside hydrolase family 89 protein</fullName>
    </submittedName>
</protein>
<dbReference type="Proteomes" id="UP000053558">
    <property type="component" value="Unassembled WGS sequence"/>
</dbReference>
<dbReference type="PANTHER" id="PTHR12872:SF1">
    <property type="entry name" value="ALPHA-N-ACETYLGLUCOSAMINIDASE"/>
    <property type="match status" value="1"/>
</dbReference>
<feature type="signal peptide" evidence="2">
    <location>
        <begin position="1"/>
        <end position="21"/>
    </location>
</feature>
<dbReference type="PANTHER" id="PTHR12872">
    <property type="entry name" value="ALPHA-N-ACETYLGLUCOSAMINIDASE"/>
    <property type="match status" value="1"/>
</dbReference>
<dbReference type="Pfam" id="PF12971">
    <property type="entry name" value="NAGLU_N"/>
    <property type="match status" value="1"/>
</dbReference>
<dbReference type="OrthoDB" id="64736at2759"/>
<dbReference type="Pfam" id="PF12972">
    <property type="entry name" value="NAGLU_C"/>
    <property type="match status" value="1"/>
</dbReference>
<dbReference type="Gene3D" id="3.20.20.80">
    <property type="entry name" value="Glycosidases"/>
    <property type="match status" value="1"/>
</dbReference>
<evidence type="ECO:0000256" key="2">
    <source>
        <dbReference type="SAM" id="SignalP"/>
    </source>
</evidence>
<dbReference type="InterPro" id="IPR024240">
    <property type="entry name" value="NAGLU_N"/>
</dbReference>
<feature type="chain" id="PRO_5004444011" evidence="2">
    <location>
        <begin position="22"/>
        <end position="772"/>
    </location>
</feature>
<dbReference type="Gene3D" id="3.30.379.10">
    <property type="entry name" value="Chitobiase/beta-hexosaminidase domain 2-like"/>
    <property type="match status" value="1"/>
</dbReference>
<organism evidence="6 7">
    <name type="scientific">Coniophora puteana (strain RWD-64-598)</name>
    <name type="common">Brown rot fungus</name>
    <dbReference type="NCBI Taxonomy" id="741705"/>
    <lineage>
        <taxon>Eukaryota</taxon>
        <taxon>Fungi</taxon>
        <taxon>Dikarya</taxon>
        <taxon>Basidiomycota</taxon>
        <taxon>Agaricomycotina</taxon>
        <taxon>Agaricomycetes</taxon>
        <taxon>Agaricomycetidae</taxon>
        <taxon>Boletales</taxon>
        <taxon>Coniophorineae</taxon>
        <taxon>Coniophoraceae</taxon>
        <taxon>Coniophora</taxon>
    </lineage>
</organism>
<name>R7SEM3_CONPW</name>
<dbReference type="InterPro" id="IPR029018">
    <property type="entry name" value="Hex-like_dom2"/>
</dbReference>
<proteinExistence type="predicted"/>
<evidence type="ECO:0000313" key="7">
    <source>
        <dbReference type="Proteomes" id="UP000053558"/>
    </source>
</evidence>
<dbReference type="GO" id="GO:0016787">
    <property type="term" value="F:hydrolase activity"/>
    <property type="evidence" value="ECO:0007669"/>
    <property type="project" value="UniProtKB-KW"/>
</dbReference>
<dbReference type="InterPro" id="IPR024732">
    <property type="entry name" value="NAGLU_C"/>
</dbReference>
<dbReference type="InterPro" id="IPR007781">
    <property type="entry name" value="NAGLU"/>
</dbReference>
<dbReference type="OMA" id="GKACFIV"/>
<accession>R7SEM3</accession>
<dbReference type="Pfam" id="PF05089">
    <property type="entry name" value="NAGLU"/>
    <property type="match status" value="1"/>
</dbReference>
<evidence type="ECO:0000259" key="4">
    <source>
        <dbReference type="Pfam" id="PF12971"/>
    </source>
</evidence>
<sequence>MLVSRWFQLTALAASALVSSASNSSDPLAGIRDLVKRRISNHVNDFTFTLSTANDTGSDLDTFTISDASDSSGGIDIECSTASACARGLYTYATEVGNVDIWWTGSRLDALPSPLPRVGEPITRSAIVEYRYFLNTVTFGYTANWWTFEQWELLLDWAALRGVNLPLAWVGYEHTLAETFRDAGLTDEDMVPFFGGAAFLPWNRFGNIQGDWSPSTNGSQGGKLPQEWMDAQLALQKQIVPRIVELGMTPVLPAFPGFVPPAMHTLFPNASIVNGSEYPGIPAQYSNDSFLAPFDPLYAQLQSSFLAKQTEALGNVTHVWTIDQYNENSPYSGDLTYLANIANSTFASLRAHDPDAIWLMQGWLFFADEPFWTSDRVDAYLDQIPNDGMIILDLFSDVYPQWQRLDSYRGKSWVWCEVHDFGGNMGLEGNFSVVTNGPVDALNSPNSSMKGVGLAMEGLEGNEIIYDVLLDQAWSAAPLDRDAYAKAWATRRFHLPTANSSTTTATNTSIPASAIEAWQTLASTVYSSTNPNVWGATKSLIELAPSLGGMYSAPSSTIIFYDTNTSLVPALRGLVAAGTSAPALWALDEFRTDSIDVARQLLANRFADAYTATTGAYNASGPGSAALNATAARMMQIIDDLDRLLMTHEPYLLSSRIASARAWAGDGGDEAYADYLEYEARSQVTLWGPVPSVLNDYASKVWGGLVGTYYRQRWTAFVEYMNVTPSDKFEREELDGITDKIAEEWVLERWEGPWGPVGDLREEVERVLQVYG</sequence>
<dbReference type="KEGG" id="cput:CONPUDRAFT_133364"/>
<dbReference type="GeneID" id="19200472"/>
<gene>
    <name evidence="6" type="ORF">CONPUDRAFT_133364</name>
</gene>
<feature type="domain" description="Alpha-N-acetylglucosaminidase C-terminal" evidence="5">
    <location>
        <begin position="485"/>
        <end position="768"/>
    </location>
</feature>
<dbReference type="eggNOG" id="KOG2233">
    <property type="taxonomic scope" value="Eukaryota"/>
</dbReference>
<feature type="domain" description="Alpha-N-acetylglucosaminidase N-terminal" evidence="4">
    <location>
        <begin position="30"/>
        <end position="116"/>
    </location>
</feature>
<dbReference type="Gene3D" id="1.20.120.670">
    <property type="entry name" value="N-acetyl-b-d-glucoasminidase"/>
    <property type="match status" value="1"/>
</dbReference>
<evidence type="ECO:0000256" key="1">
    <source>
        <dbReference type="ARBA" id="ARBA00022801"/>
    </source>
</evidence>
<dbReference type="InterPro" id="IPR017853">
    <property type="entry name" value="GH"/>
</dbReference>
<dbReference type="SUPFAM" id="SSF51445">
    <property type="entry name" value="(Trans)glycosidases"/>
    <property type="match status" value="1"/>
</dbReference>
<keyword evidence="1 6" id="KW-0378">Hydrolase</keyword>
<dbReference type="RefSeq" id="XP_007775656.1">
    <property type="nucleotide sequence ID" value="XM_007777466.1"/>
</dbReference>
<feature type="domain" description="Alpha-N-acetylglucosaminidase tim-barrel" evidence="3">
    <location>
        <begin position="131"/>
        <end position="475"/>
    </location>
</feature>